<evidence type="ECO:0000256" key="3">
    <source>
        <dbReference type="ARBA" id="ARBA00022475"/>
    </source>
</evidence>
<evidence type="ECO:0000259" key="8">
    <source>
        <dbReference type="PROSITE" id="PS50928"/>
    </source>
</evidence>
<feature type="transmembrane region" description="Helical" evidence="7">
    <location>
        <begin position="274"/>
        <end position="294"/>
    </location>
</feature>
<keyword evidence="2 7" id="KW-0813">Transport</keyword>
<organism evidence="9 10">
    <name type="scientific">Aeriscardovia aeriphila</name>
    <dbReference type="NCBI Taxonomy" id="218139"/>
    <lineage>
        <taxon>Bacteria</taxon>
        <taxon>Bacillati</taxon>
        <taxon>Actinomycetota</taxon>
        <taxon>Actinomycetes</taxon>
        <taxon>Bifidobacteriales</taxon>
        <taxon>Bifidobacteriaceae</taxon>
        <taxon>Aeriscardovia</taxon>
    </lineage>
</organism>
<dbReference type="Pfam" id="PF00528">
    <property type="entry name" value="BPD_transp_1"/>
    <property type="match status" value="1"/>
</dbReference>
<keyword evidence="4 7" id="KW-0812">Transmembrane</keyword>
<comment type="similarity">
    <text evidence="7">Belongs to the binding-protein-dependent transport system permease family.</text>
</comment>
<protein>
    <submittedName>
        <fullName evidence="9">Sugar ABC transporter permease</fullName>
    </submittedName>
</protein>
<evidence type="ECO:0000256" key="1">
    <source>
        <dbReference type="ARBA" id="ARBA00004651"/>
    </source>
</evidence>
<keyword evidence="6 7" id="KW-0472">Membrane</keyword>
<dbReference type="PANTHER" id="PTHR43227">
    <property type="entry name" value="BLL4140 PROTEIN"/>
    <property type="match status" value="1"/>
</dbReference>
<evidence type="ECO:0000256" key="2">
    <source>
        <dbReference type="ARBA" id="ARBA00022448"/>
    </source>
</evidence>
<dbReference type="InterPro" id="IPR000515">
    <property type="entry name" value="MetI-like"/>
</dbReference>
<reference evidence="9" key="2">
    <citation type="submission" date="2021-09" db="EMBL/GenBank/DDBJ databases">
        <authorList>
            <person name="Gilroy R."/>
        </authorList>
    </citation>
    <scope>NUCLEOTIDE SEQUENCE</scope>
    <source>
        <strain evidence="9">578</strain>
    </source>
</reference>
<evidence type="ECO:0000256" key="4">
    <source>
        <dbReference type="ARBA" id="ARBA00022692"/>
    </source>
</evidence>
<evidence type="ECO:0000256" key="6">
    <source>
        <dbReference type="ARBA" id="ARBA00023136"/>
    </source>
</evidence>
<dbReference type="PROSITE" id="PS50928">
    <property type="entry name" value="ABC_TM1"/>
    <property type="match status" value="1"/>
</dbReference>
<feature type="transmembrane region" description="Helical" evidence="7">
    <location>
        <begin position="83"/>
        <end position="106"/>
    </location>
</feature>
<comment type="caution">
    <text evidence="9">The sequence shown here is derived from an EMBL/GenBank/DDBJ whole genome shotgun (WGS) entry which is preliminary data.</text>
</comment>
<feature type="transmembrane region" description="Helical" evidence="7">
    <location>
        <begin position="118"/>
        <end position="140"/>
    </location>
</feature>
<dbReference type="SUPFAM" id="SSF161098">
    <property type="entry name" value="MetI-like"/>
    <property type="match status" value="1"/>
</dbReference>
<feature type="transmembrane region" description="Helical" evidence="7">
    <location>
        <begin position="219"/>
        <end position="238"/>
    </location>
</feature>
<gene>
    <name evidence="9" type="ORF">K8U78_04580</name>
</gene>
<dbReference type="EMBL" id="DYWK01000006">
    <property type="protein sequence ID" value="HJF18407.1"/>
    <property type="molecule type" value="Genomic_DNA"/>
</dbReference>
<name>A0A921FW20_9BIFI</name>
<accession>A0A921FW20</accession>
<dbReference type="Proteomes" id="UP000715651">
    <property type="component" value="Unassembled WGS sequence"/>
</dbReference>
<dbReference type="CDD" id="cd06261">
    <property type="entry name" value="TM_PBP2"/>
    <property type="match status" value="1"/>
</dbReference>
<dbReference type="InterPro" id="IPR035906">
    <property type="entry name" value="MetI-like_sf"/>
</dbReference>
<reference evidence="9" key="1">
    <citation type="journal article" date="2021" name="PeerJ">
        <title>Extensive microbial diversity within the chicken gut microbiome revealed by metagenomics and culture.</title>
        <authorList>
            <person name="Gilroy R."/>
            <person name="Ravi A."/>
            <person name="Getino M."/>
            <person name="Pursley I."/>
            <person name="Horton D.L."/>
            <person name="Alikhan N.F."/>
            <person name="Baker D."/>
            <person name="Gharbi K."/>
            <person name="Hall N."/>
            <person name="Watson M."/>
            <person name="Adriaenssens E.M."/>
            <person name="Foster-Nyarko E."/>
            <person name="Jarju S."/>
            <person name="Secka A."/>
            <person name="Antonio M."/>
            <person name="Oren A."/>
            <person name="Chaudhuri R.R."/>
            <person name="La Ragione R."/>
            <person name="Hildebrand F."/>
            <person name="Pallen M.J."/>
        </authorList>
    </citation>
    <scope>NUCLEOTIDE SEQUENCE</scope>
    <source>
        <strain evidence="9">578</strain>
    </source>
</reference>
<evidence type="ECO:0000256" key="5">
    <source>
        <dbReference type="ARBA" id="ARBA00022989"/>
    </source>
</evidence>
<feature type="transmembrane region" description="Helical" evidence="7">
    <location>
        <begin position="21"/>
        <end position="44"/>
    </location>
</feature>
<comment type="subcellular location">
    <subcellularLocation>
        <location evidence="1 7">Cell membrane</location>
        <topology evidence="1 7">Multi-pass membrane protein</topology>
    </subcellularLocation>
</comment>
<dbReference type="PANTHER" id="PTHR43227:SF8">
    <property type="entry name" value="DIACETYLCHITOBIOSE UPTAKE SYSTEM PERMEASE PROTEIN DASB"/>
    <property type="match status" value="1"/>
</dbReference>
<dbReference type="GO" id="GO:0005886">
    <property type="term" value="C:plasma membrane"/>
    <property type="evidence" value="ECO:0007669"/>
    <property type="project" value="UniProtKB-SubCell"/>
</dbReference>
<feature type="domain" description="ABC transmembrane type-1" evidence="8">
    <location>
        <begin position="80"/>
        <end position="294"/>
    </location>
</feature>
<dbReference type="Gene3D" id="1.10.3720.10">
    <property type="entry name" value="MetI-like"/>
    <property type="match status" value="1"/>
</dbReference>
<sequence>MTAPNSRAVHTSHSSHLRSGVTGWMFVAPFLIIFAFVFIVPLIYSLVISLFGHQLLGGTKFVGMSNYVKLFKDPLLWEGIGRVLLFTAIQVPLMLIISICLALAIDSGRLYGTKFSRISIFIPYAVPGVISTLMWGFILGTRYGLFKTFNELFHSSINPFSPQFIMVSIGIMISWASIGYNMLIFYSSLKSIPPELYEAAIIDGATQGQIDWYIKIPEIRGSLAITLIFSIIGSVQLFNEPQILSKMMSGTGITSSWTPNLYIYNLAFGDSSQGYAAAAALIMALIVIVITFIIQIRNMRKTVTE</sequence>
<evidence type="ECO:0000256" key="7">
    <source>
        <dbReference type="RuleBase" id="RU363032"/>
    </source>
</evidence>
<keyword evidence="5 7" id="KW-1133">Transmembrane helix</keyword>
<proteinExistence type="inferred from homology"/>
<dbReference type="GO" id="GO:0055085">
    <property type="term" value="P:transmembrane transport"/>
    <property type="evidence" value="ECO:0007669"/>
    <property type="project" value="InterPro"/>
</dbReference>
<evidence type="ECO:0000313" key="9">
    <source>
        <dbReference type="EMBL" id="HJF18407.1"/>
    </source>
</evidence>
<dbReference type="AlphaFoldDB" id="A0A921FW20"/>
<feature type="transmembrane region" description="Helical" evidence="7">
    <location>
        <begin position="160"/>
        <end position="183"/>
    </location>
</feature>
<evidence type="ECO:0000313" key="10">
    <source>
        <dbReference type="Proteomes" id="UP000715651"/>
    </source>
</evidence>
<dbReference type="InterPro" id="IPR050809">
    <property type="entry name" value="UgpAE/MalFG_permease"/>
</dbReference>
<keyword evidence="3" id="KW-1003">Cell membrane</keyword>